<sequence>VGIVTRPALQTWQSSVQWIILPQISILAILSGSSVDVGVVVAVGADDKRTCTT</sequence>
<organism evidence="1 2">
    <name type="scientific">Goodea atripinnis</name>
    <dbReference type="NCBI Taxonomy" id="208336"/>
    <lineage>
        <taxon>Eukaryota</taxon>
        <taxon>Metazoa</taxon>
        <taxon>Chordata</taxon>
        <taxon>Craniata</taxon>
        <taxon>Vertebrata</taxon>
        <taxon>Euteleostomi</taxon>
        <taxon>Actinopterygii</taxon>
        <taxon>Neopterygii</taxon>
        <taxon>Teleostei</taxon>
        <taxon>Neoteleostei</taxon>
        <taxon>Acanthomorphata</taxon>
        <taxon>Ovalentaria</taxon>
        <taxon>Atherinomorphae</taxon>
        <taxon>Cyprinodontiformes</taxon>
        <taxon>Goodeidae</taxon>
        <taxon>Goodea</taxon>
    </lineage>
</organism>
<evidence type="ECO:0000313" key="2">
    <source>
        <dbReference type="Proteomes" id="UP001476798"/>
    </source>
</evidence>
<dbReference type="Proteomes" id="UP001476798">
    <property type="component" value="Unassembled WGS sequence"/>
</dbReference>
<feature type="non-terminal residue" evidence="1">
    <location>
        <position position="1"/>
    </location>
</feature>
<keyword evidence="2" id="KW-1185">Reference proteome</keyword>
<accession>A0ABV0PFX2</accession>
<name>A0ABV0PFX2_9TELE</name>
<gene>
    <name evidence="1" type="ORF">GOODEAATRI_021784</name>
</gene>
<protein>
    <submittedName>
        <fullName evidence="1">Uncharacterized protein</fullName>
    </submittedName>
</protein>
<dbReference type="EMBL" id="JAHRIO010072123">
    <property type="protein sequence ID" value="MEQ2182381.1"/>
    <property type="molecule type" value="Genomic_DNA"/>
</dbReference>
<comment type="caution">
    <text evidence="1">The sequence shown here is derived from an EMBL/GenBank/DDBJ whole genome shotgun (WGS) entry which is preliminary data.</text>
</comment>
<evidence type="ECO:0000313" key="1">
    <source>
        <dbReference type="EMBL" id="MEQ2182381.1"/>
    </source>
</evidence>
<proteinExistence type="predicted"/>
<reference evidence="1 2" key="1">
    <citation type="submission" date="2021-06" db="EMBL/GenBank/DDBJ databases">
        <authorList>
            <person name="Palmer J.M."/>
        </authorList>
    </citation>
    <scope>NUCLEOTIDE SEQUENCE [LARGE SCALE GENOMIC DNA]</scope>
    <source>
        <strain evidence="1 2">GA_2019</strain>
        <tissue evidence="1">Muscle</tissue>
    </source>
</reference>